<keyword evidence="2 7" id="KW-0813">Transport</keyword>
<evidence type="ECO:0000256" key="5">
    <source>
        <dbReference type="ARBA" id="ARBA00023004"/>
    </source>
</evidence>
<evidence type="ECO:0000313" key="10">
    <source>
        <dbReference type="Proteomes" id="UP000482578"/>
    </source>
</evidence>
<dbReference type="GO" id="GO:0016679">
    <property type="term" value="F:oxidoreductase activity, acting on diphenols and related substances as donors"/>
    <property type="evidence" value="ECO:0007669"/>
    <property type="project" value="TreeGrafter"/>
</dbReference>
<dbReference type="AlphaFoldDB" id="A0A6B2KSD6"/>
<dbReference type="GO" id="GO:0020037">
    <property type="term" value="F:heme binding"/>
    <property type="evidence" value="ECO:0007669"/>
    <property type="project" value="UniProtKB-UniRule"/>
</dbReference>
<feature type="transmembrane region" description="Helical" evidence="7">
    <location>
        <begin position="145"/>
        <end position="162"/>
    </location>
</feature>
<keyword evidence="7" id="KW-0288">FMN</keyword>
<dbReference type="GO" id="GO:0009055">
    <property type="term" value="F:electron transfer activity"/>
    <property type="evidence" value="ECO:0007669"/>
    <property type="project" value="UniProtKB-UniRule"/>
</dbReference>
<keyword evidence="7" id="KW-0249">Electron transport</keyword>
<reference evidence="9 10" key="1">
    <citation type="submission" date="2020-02" db="EMBL/GenBank/DDBJ databases">
        <authorList>
            <person name="Yang Z."/>
        </authorList>
    </citation>
    <scope>NUCLEOTIDE SEQUENCE [LARGE SCALE GENOMIC DNA]</scope>
    <source>
        <strain evidence="9 10">HX-7-9</strain>
    </source>
</reference>
<comment type="subunit">
    <text evidence="7">Heterodimer of a catalytic subunit (MsrP) and a heme-binding subunit (MsrQ).</text>
</comment>
<dbReference type="GO" id="GO:0010181">
    <property type="term" value="F:FMN binding"/>
    <property type="evidence" value="ECO:0007669"/>
    <property type="project" value="UniProtKB-UniRule"/>
</dbReference>
<keyword evidence="7" id="KW-1003">Cell membrane</keyword>
<evidence type="ECO:0000256" key="2">
    <source>
        <dbReference type="ARBA" id="ARBA00022448"/>
    </source>
</evidence>
<evidence type="ECO:0000256" key="4">
    <source>
        <dbReference type="ARBA" id="ARBA00022989"/>
    </source>
</evidence>
<feature type="transmembrane region" description="Helical" evidence="7">
    <location>
        <begin position="168"/>
        <end position="184"/>
    </location>
</feature>
<organism evidence="9 10">
    <name type="scientific">Crenobacter caeni</name>
    <dbReference type="NCBI Taxonomy" id="2705474"/>
    <lineage>
        <taxon>Bacteria</taxon>
        <taxon>Pseudomonadati</taxon>
        <taxon>Pseudomonadota</taxon>
        <taxon>Betaproteobacteria</taxon>
        <taxon>Neisseriales</taxon>
        <taxon>Neisseriaceae</taxon>
        <taxon>Crenobacter</taxon>
    </lineage>
</organism>
<dbReference type="GO" id="GO:0030091">
    <property type="term" value="P:protein repair"/>
    <property type="evidence" value="ECO:0007669"/>
    <property type="project" value="UniProtKB-UniRule"/>
</dbReference>
<evidence type="ECO:0000259" key="8">
    <source>
        <dbReference type="Pfam" id="PF01794"/>
    </source>
</evidence>
<sequence>MSAGRLAQAGLVALCALPALLSVGRLWLGVADPADYLTRQSGWWALTWLIATLTVSPLAVLLHAPRLIAFRRTLGLTAFAYASAHLSVYVAQVAPTPSVLLDDLVGSPYIVAGFAAWLMLLPLAVTSSKYWMKRLGRSWARLHRLVYPALMLGCLHYLWLTKSDYREPALLTAIATLLLAWRIWRWQRRHRAGSVT</sequence>
<comment type="subcellular location">
    <subcellularLocation>
        <location evidence="7">Cell membrane</location>
        <topology evidence="7">Multi-pass membrane protein</topology>
    </subcellularLocation>
    <subcellularLocation>
        <location evidence="1">Membrane</location>
        <topology evidence="1">Multi-pass membrane protein</topology>
    </subcellularLocation>
</comment>
<dbReference type="GO" id="GO:0046872">
    <property type="term" value="F:metal ion binding"/>
    <property type="evidence" value="ECO:0007669"/>
    <property type="project" value="UniProtKB-KW"/>
</dbReference>
<keyword evidence="3 7" id="KW-0812">Transmembrane</keyword>
<dbReference type="PANTHER" id="PTHR36964">
    <property type="entry name" value="PROTEIN-METHIONINE-SULFOXIDE REDUCTASE HEME-BINDING SUBUNIT MSRQ"/>
    <property type="match status" value="1"/>
</dbReference>
<evidence type="ECO:0000256" key="1">
    <source>
        <dbReference type="ARBA" id="ARBA00004141"/>
    </source>
</evidence>
<dbReference type="Proteomes" id="UP000482578">
    <property type="component" value="Unassembled WGS sequence"/>
</dbReference>
<evidence type="ECO:0000256" key="3">
    <source>
        <dbReference type="ARBA" id="ARBA00022692"/>
    </source>
</evidence>
<evidence type="ECO:0000313" key="9">
    <source>
        <dbReference type="EMBL" id="NDV13152.1"/>
    </source>
</evidence>
<comment type="similarity">
    <text evidence="7">Belongs to the MsrQ family.</text>
</comment>
<name>A0A6B2KSD6_9NEIS</name>
<comment type="cofactor">
    <cofactor evidence="7">
        <name>heme b</name>
        <dbReference type="ChEBI" id="CHEBI:60344"/>
    </cofactor>
    <text evidence="7">Binds 1 heme b (iron(II)-protoporphyrin IX) group per subunit.</text>
</comment>
<keyword evidence="10" id="KW-1185">Reference proteome</keyword>
<feature type="transmembrane region" description="Helical" evidence="7">
    <location>
        <begin position="106"/>
        <end position="125"/>
    </location>
</feature>
<accession>A0A6B2KSD6</accession>
<protein>
    <recommendedName>
        <fullName evidence="7">Protein-methionine-sulfoxide reductase heme-binding subunit MsrQ</fullName>
    </recommendedName>
    <alternativeName>
        <fullName evidence="7">Flavocytochrome MsrQ</fullName>
    </alternativeName>
</protein>
<dbReference type="PANTHER" id="PTHR36964:SF1">
    <property type="entry name" value="PROTEIN-METHIONINE-SULFOXIDE REDUCTASE HEME-BINDING SUBUNIT MSRQ"/>
    <property type="match status" value="1"/>
</dbReference>
<keyword evidence="7" id="KW-0285">Flavoprotein</keyword>
<keyword evidence="5 7" id="KW-0408">Iron</keyword>
<feature type="transmembrane region" description="Helical" evidence="7">
    <location>
        <begin position="45"/>
        <end position="62"/>
    </location>
</feature>
<comment type="function">
    <text evidence="7">Part of the MsrPQ system that repairs oxidized periplasmic proteins containing methionine sulfoxide residues (Met-O), using respiratory chain electrons. Thus protects these proteins from oxidative-stress damage caused by reactive species of oxygen and chlorine generated by the host defense mechanisms. MsrPQ is essential for the maintenance of envelope integrity under bleach stress, rescuing a wide series of structurally unrelated periplasmic proteins from methionine oxidation. MsrQ provides electrons for reduction to the reductase catalytic subunit MsrP, using the quinone pool of the respiratory chain.</text>
</comment>
<dbReference type="Pfam" id="PF01794">
    <property type="entry name" value="Ferric_reduct"/>
    <property type="match status" value="1"/>
</dbReference>
<keyword evidence="7" id="KW-0479">Metal-binding</keyword>
<comment type="caution">
    <text evidence="7">Lacks conserved residue(s) required for the propagation of feature annotation.</text>
</comment>
<comment type="cofactor">
    <cofactor evidence="7">
        <name>FMN</name>
        <dbReference type="ChEBI" id="CHEBI:58210"/>
    </cofactor>
    <text evidence="7">Binds 1 FMN per subunit.</text>
</comment>
<evidence type="ECO:0000256" key="7">
    <source>
        <dbReference type="HAMAP-Rule" id="MF_01207"/>
    </source>
</evidence>
<gene>
    <name evidence="7" type="primary">msrQ</name>
    <name evidence="9" type="ORF">GZH52_10170</name>
</gene>
<keyword evidence="4 7" id="KW-1133">Transmembrane helix</keyword>
<dbReference type="HAMAP" id="MF_01207">
    <property type="entry name" value="MsrQ"/>
    <property type="match status" value="1"/>
</dbReference>
<dbReference type="InterPro" id="IPR022837">
    <property type="entry name" value="MsrQ-like"/>
</dbReference>
<dbReference type="EMBL" id="JAAGAA010000008">
    <property type="protein sequence ID" value="NDV13152.1"/>
    <property type="molecule type" value="Genomic_DNA"/>
</dbReference>
<feature type="domain" description="Ferric oxidoreductase" evidence="8">
    <location>
        <begin position="42"/>
        <end position="154"/>
    </location>
</feature>
<feature type="transmembrane region" description="Helical" evidence="7">
    <location>
        <begin position="74"/>
        <end position="94"/>
    </location>
</feature>
<dbReference type="GO" id="GO:0005886">
    <property type="term" value="C:plasma membrane"/>
    <property type="evidence" value="ECO:0007669"/>
    <property type="project" value="UniProtKB-SubCell"/>
</dbReference>
<dbReference type="RefSeq" id="WP_163316357.1">
    <property type="nucleotide sequence ID" value="NZ_JAAGAA010000008.1"/>
</dbReference>
<evidence type="ECO:0000256" key="6">
    <source>
        <dbReference type="ARBA" id="ARBA00023136"/>
    </source>
</evidence>
<proteinExistence type="inferred from homology"/>
<comment type="caution">
    <text evidence="9">The sequence shown here is derived from an EMBL/GenBank/DDBJ whole genome shotgun (WGS) entry which is preliminary data.</text>
</comment>
<keyword evidence="7" id="KW-0349">Heme</keyword>
<keyword evidence="6 7" id="KW-0472">Membrane</keyword>
<dbReference type="InterPro" id="IPR013130">
    <property type="entry name" value="Fe3_Rdtase_TM_dom"/>
</dbReference>